<keyword evidence="8" id="KW-0238">DNA-binding</keyword>
<protein>
    <recommendedName>
        <fullName evidence="10">DNA 5'-3' helicase</fullName>
        <ecNumber evidence="10">5.6.2.3</ecNumber>
    </recommendedName>
</protein>
<dbReference type="SUPFAM" id="SSF48024">
    <property type="entry name" value="N-terminal domain of DnaB helicase"/>
    <property type="match status" value="1"/>
</dbReference>
<evidence type="ECO:0000256" key="6">
    <source>
        <dbReference type="ARBA" id="ARBA00022806"/>
    </source>
</evidence>
<gene>
    <name evidence="13" type="ORF">CKO45_01295</name>
</gene>
<dbReference type="Pfam" id="PF00772">
    <property type="entry name" value="DnaB"/>
    <property type="match status" value="1"/>
</dbReference>
<comment type="similarity">
    <text evidence="1">Belongs to the helicase family. DnaB subfamily.</text>
</comment>
<feature type="domain" description="SF4 helicase" evidence="12">
    <location>
        <begin position="223"/>
        <end position="525"/>
    </location>
</feature>
<dbReference type="PANTHER" id="PTHR30153:SF2">
    <property type="entry name" value="REPLICATIVE DNA HELICASE"/>
    <property type="match status" value="1"/>
</dbReference>
<keyword evidence="14" id="KW-1185">Reference proteome</keyword>
<comment type="caution">
    <text evidence="13">The sequence shown here is derived from an EMBL/GenBank/DDBJ whole genome shotgun (WGS) entry which is preliminary data.</text>
</comment>
<evidence type="ECO:0000313" key="14">
    <source>
        <dbReference type="Proteomes" id="UP000697995"/>
    </source>
</evidence>
<evidence type="ECO:0000256" key="7">
    <source>
        <dbReference type="ARBA" id="ARBA00022840"/>
    </source>
</evidence>
<dbReference type="InterPro" id="IPR036185">
    <property type="entry name" value="DNA_heli_DnaB-like_N_sf"/>
</dbReference>
<dbReference type="EC" id="5.6.2.3" evidence="10"/>
<evidence type="ECO:0000313" key="13">
    <source>
        <dbReference type="EMBL" id="MBK1656861.1"/>
    </source>
</evidence>
<keyword evidence="2" id="KW-0639">Primosome</keyword>
<name>A0ABS1CQZ2_9PROT</name>
<organism evidence="13 14">
    <name type="scientific">Paracraurococcus ruber</name>
    <dbReference type="NCBI Taxonomy" id="77675"/>
    <lineage>
        <taxon>Bacteria</taxon>
        <taxon>Pseudomonadati</taxon>
        <taxon>Pseudomonadota</taxon>
        <taxon>Alphaproteobacteria</taxon>
        <taxon>Acetobacterales</taxon>
        <taxon>Roseomonadaceae</taxon>
        <taxon>Paracraurococcus</taxon>
    </lineage>
</organism>
<dbReference type="EMBL" id="NRSG01000004">
    <property type="protein sequence ID" value="MBK1656861.1"/>
    <property type="molecule type" value="Genomic_DNA"/>
</dbReference>
<evidence type="ECO:0000256" key="3">
    <source>
        <dbReference type="ARBA" id="ARBA00022705"/>
    </source>
</evidence>
<proteinExistence type="inferred from homology"/>
<dbReference type="InterPro" id="IPR007693">
    <property type="entry name" value="DNA_helicase_DnaB-like_N"/>
</dbReference>
<sequence length="535" mass="57724">MRPKRRPWPIPARCACCAAGFGARPNTSRSGSRAMDGYRPGQAPVSIAMRAMPANLQAEQSLLGGLMVNNKALDGVAEFLAADHFADPVHAAIYAAIQRRVEAGQTADVITLRPEFEAAGTLSPAGGVAYLAELLVHNVSVRNVPAYARLVHDAWLRRQLARACDSAISQALGEGGEITAPEVLDGLEESLTALADKRQGREASAGGDVATQVIEEMFGAIARRGGLAGITTGYRGLDRMTGGLRGGQMVILGARPAMGKTALLAGIAARAAAAGARVYFWGGEMLASAVMARLVAAAADLPLEAVTRGAMPEGESLRPLRTEDEETYRLRQQALRVGALPIAWDDQPALPVAVLRQRLRRHKRRHGLDLVCVDYLGLLRGGADAQRQSRYAEMSEISRGLKAIAMELQVPVVAAAQLNRANEGRENKRPQLSDLRDSGDIEQDADMVWFLHREHYYLQNGRPRRASHKSEEQYFAALGEWQRQLEAEEGKGELIIAKQRQGRVGPVRLRWLAEQTFYLDESDADGALPAAGGAG</sequence>
<dbReference type="Proteomes" id="UP000697995">
    <property type="component" value="Unassembled WGS sequence"/>
</dbReference>
<keyword evidence="3" id="KW-0235">DNA replication</keyword>
<dbReference type="Gene3D" id="3.40.50.300">
    <property type="entry name" value="P-loop containing nucleotide triphosphate hydrolases"/>
    <property type="match status" value="1"/>
</dbReference>
<dbReference type="Gene3D" id="1.10.860.10">
    <property type="entry name" value="DNAb Helicase, Chain A"/>
    <property type="match status" value="1"/>
</dbReference>
<comment type="catalytic activity">
    <reaction evidence="11">
        <text>ATP + H2O = ADP + phosphate + H(+)</text>
        <dbReference type="Rhea" id="RHEA:13065"/>
        <dbReference type="ChEBI" id="CHEBI:15377"/>
        <dbReference type="ChEBI" id="CHEBI:15378"/>
        <dbReference type="ChEBI" id="CHEBI:30616"/>
        <dbReference type="ChEBI" id="CHEBI:43474"/>
        <dbReference type="ChEBI" id="CHEBI:456216"/>
        <dbReference type="EC" id="5.6.2.3"/>
    </reaction>
</comment>
<dbReference type="InterPro" id="IPR007694">
    <property type="entry name" value="DNA_helicase_DnaB-like_C"/>
</dbReference>
<evidence type="ECO:0000256" key="1">
    <source>
        <dbReference type="ARBA" id="ARBA00008428"/>
    </source>
</evidence>
<evidence type="ECO:0000256" key="4">
    <source>
        <dbReference type="ARBA" id="ARBA00022741"/>
    </source>
</evidence>
<dbReference type="Pfam" id="PF03796">
    <property type="entry name" value="DnaB_C"/>
    <property type="match status" value="1"/>
</dbReference>
<evidence type="ECO:0000256" key="2">
    <source>
        <dbReference type="ARBA" id="ARBA00022515"/>
    </source>
</evidence>
<evidence type="ECO:0000259" key="12">
    <source>
        <dbReference type="PROSITE" id="PS51199"/>
    </source>
</evidence>
<accession>A0ABS1CQZ2</accession>
<dbReference type="SUPFAM" id="SSF52540">
    <property type="entry name" value="P-loop containing nucleoside triphosphate hydrolases"/>
    <property type="match status" value="1"/>
</dbReference>
<reference evidence="13 14" key="1">
    <citation type="journal article" date="2020" name="Microorganisms">
        <title>Osmotic Adaptation and Compatible Solute Biosynthesis of Phototrophic Bacteria as Revealed from Genome Analyses.</title>
        <authorList>
            <person name="Imhoff J.F."/>
            <person name="Rahn T."/>
            <person name="Kunzel S."/>
            <person name="Keller A."/>
            <person name="Neulinger S.C."/>
        </authorList>
    </citation>
    <scope>NUCLEOTIDE SEQUENCE [LARGE SCALE GENOMIC DNA]</scope>
    <source>
        <strain evidence="13 14">DSM 15382</strain>
    </source>
</reference>
<evidence type="ECO:0000256" key="8">
    <source>
        <dbReference type="ARBA" id="ARBA00023125"/>
    </source>
</evidence>
<keyword evidence="6" id="KW-0347">Helicase</keyword>
<dbReference type="InterPro" id="IPR016136">
    <property type="entry name" value="DNA_helicase_N/primase_C"/>
</dbReference>
<keyword evidence="4" id="KW-0547">Nucleotide-binding</keyword>
<evidence type="ECO:0000256" key="11">
    <source>
        <dbReference type="ARBA" id="ARBA00048954"/>
    </source>
</evidence>
<evidence type="ECO:0000256" key="5">
    <source>
        <dbReference type="ARBA" id="ARBA00022801"/>
    </source>
</evidence>
<evidence type="ECO:0000256" key="10">
    <source>
        <dbReference type="ARBA" id="ARBA00044969"/>
    </source>
</evidence>
<keyword evidence="5" id="KW-0378">Hydrolase</keyword>
<dbReference type="InterPro" id="IPR027417">
    <property type="entry name" value="P-loop_NTPase"/>
</dbReference>
<evidence type="ECO:0000256" key="9">
    <source>
        <dbReference type="ARBA" id="ARBA00023235"/>
    </source>
</evidence>
<dbReference type="PROSITE" id="PS51199">
    <property type="entry name" value="SF4_HELICASE"/>
    <property type="match status" value="1"/>
</dbReference>
<dbReference type="PANTHER" id="PTHR30153">
    <property type="entry name" value="REPLICATIVE DNA HELICASE DNAB"/>
    <property type="match status" value="1"/>
</dbReference>
<keyword evidence="9" id="KW-0413">Isomerase</keyword>
<keyword evidence="7" id="KW-0067">ATP-binding</keyword>